<dbReference type="EnsemblPlants" id="AVESA.00010b.r2.4CG1308100.1">
    <property type="protein sequence ID" value="AVESA.00010b.r2.4CG1308100.1.CDS.1"/>
    <property type="gene ID" value="AVESA.00010b.r2.4CG1308100"/>
</dbReference>
<organism evidence="1 2">
    <name type="scientific">Avena sativa</name>
    <name type="common">Oat</name>
    <dbReference type="NCBI Taxonomy" id="4498"/>
    <lineage>
        <taxon>Eukaryota</taxon>
        <taxon>Viridiplantae</taxon>
        <taxon>Streptophyta</taxon>
        <taxon>Embryophyta</taxon>
        <taxon>Tracheophyta</taxon>
        <taxon>Spermatophyta</taxon>
        <taxon>Magnoliopsida</taxon>
        <taxon>Liliopsida</taxon>
        <taxon>Poales</taxon>
        <taxon>Poaceae</taxon>
        <taxon>BOP clade</taxon>
        <taxon>Pooideae</taxon>
        <taxon>Poodae</taxon>
        <taxon>Poeae</taxon>
        <taxon>Poeae Chloroplast Group 1 (Aveneae type)</taxon>
        <taxon>Aveninae</taxon>
        <taxon>Avena</taxon>
    </lineage>
</organism>
<reference evidence="1" key="2">
    <citation type="submission" date="2025-09" db="UniProtKB">
        <authorList>
            <consortium name="EnsemblPlants"/>
        </authorList>
    </citation>
    <scope>IDENTIFICATION</scope>
</reference>
<reference evidence="1" key="1">
    <citation type="submission" date="2021-05" db="EMBL/GenBank/DDBJ databases">
        <authorList>
            <person name="Scholz U."/>
            <person name="Mascher M."/>
            <person name="Fiebig A."/>
        </authorList>
    </citation>
    <scope>NUCLEOTIDE SEQUENCE [LARGE SCALE GENOMIC DNA]</scope>
</reference>
<evidence type="ECO:0000313" key="2">
    <source>
        <dbReference type="Proteomes" id="UP001732700"/>
    </source>
</evidence>
<protein>
    <submittedName>
        <fullName evidence="1">Uncharacterized protein</fullName>
    </submittedName>
</protein>
<sequence>MITLLEDGKRRHVVVDPTLVKRWSPLPVGWTKLNVDGSFHPESRIGGLGMVLRDDRGNIIFSSCRHIFSCSSPLEAELMACMEGCALTTQWSDLPCITETDCLNLVAMINNNIEDISPETFLLKEIRRLLNEMVKFKVVHIRREQNLVRMLLPTWGDRRSKPQYGFDRIQIAFLNYVRRIVIGSPN</sequence>
<evidence type="ECO:0000313" key="1">
    <source>
        <dbReference type="EnsemblPlants" id="AVESA.00010b.r2.4CG1308100.1.CDS.1"/>
    </source>
</evidence>
<proteinExistence type="predicted"/>
<accession>A0ACD5WX57</accession>
<name>A0ACD5WX57_AVESA</name>
<dbReference type="Proteomes" id="UP001732700">
    <property type="component" value="Chromosome 4C"/>
</dbReference>
<keyword evidence="2" id="KW-1185">Reference proteome</keyword>